<feature type="coiled-coil region" evidence="1">
    <location>
        <begin position="135"/>
        <end position="162"/>
    </location>
</feature>
<dbReference type="NCBIfam" id="TIGR02591">
    <property type="entry name" value="cas_Csh1"/>
    <property type="match status" value="1"/>
</dbReference>
<evidence type="ECO:0000313" key="2">
    <source>
        <dbReference type="EMBL" id="KGM94301.1"/>
    </source>
</evidence>
<dbReference type="InterPro" id="IPR013420">
    <property type="entry name" value="CRISPR-assoc_prot_Cas8b/Csh1_C"/>
</dbReference>
<evidence type="ECO:0000313" key="3">
    <source>
        <dbReference type="Proteomes" id="UP000030012"/>
    </source>
</evidence>
<keyword evidence="1" id="KW-0175">Coiled coil</keyword>
<dbReference type="RefSeq" id="WP_039256206.1">
    <property type="nucleotide sequence ID" value="NZ_JENJ01000076.1"/>
</dbReference>
<gene>
    <name evidence="2" type="ORF">Z968_11870</name>
</gene>
<proteinExistence type="predicted"/>
<accession>A0A0A0I1V3</accession>
<protein>
    <submittedName>
        <fullName evidence="2">CRISPR-associated protein Csh1</fullName>
    </submittedName>
</protein>
<dbReference type="AlphaFoldDB" id="A0A0A0I1V3"/>
<comment type="caution">
    <text evidence="2">The sequence shown here is derived from an EMBL/GenBank/DDBJ whole genome shotgun (WGS) entry which is preliminary data.</text>
</comment>
<dbReference type="OrthoDB" id="1397020at2"/>
<dbReference type="EMBL" id="JENJ01000076">
    <property type="protein sequence ID" value="KGM94301.1"/>
    <property type="molecule type" value="Genomic_DNA"/>
</dbReference>
<evidence type="ECO:0000256" key="1">
    <source>
        <dbReference type="SAM" id="Coils"/>
    </source>
</evidence>
<sequence length="596" mass="69692">MLKQAVDYLLSNYSEDKIDKFIAKNYIPDDGEYIILKETEDGFSELERVEIKKDSKTKEIDTTGFMNFDFMSIADYLSKLIDMNKPIDSKKVIHSNNYLTFFIKKDSVSSGKLNNEIIHNYYKVLRNPSSKYSKSKEKLKMYEEAEKELGKVNEKRLDKIEQWIVNNVYDLVPKDSKEKTYLKIFFKYDLSEYEKESKKYLIPNIYNNTDWNSYIEDTLYGLPNNNMGLNSKKPYLENKTRKTTIPFLISLKEVLLQKKLFDFLMNMANKRKVNIYINKEKIIALNNNESLNEDFQGIYMRIKKGKELEILDFDVIEDYKVRLREPIKIQNVLKINYDKLDRNPQDMYKQINLVESLKSLVNEILFSKFLNTNYFTEPKDLSINNSNLKMNLLLSRDVLFNWFVKGREQGAREALNRVSLSLIKGAINNGYIVKASEQFNLRCALKEYFEGDGISMADVLKGVKDSLRKKINIEYDENTPSIENDQEYYFAVGQLTGYFISLNKSKNRPHSLANPVINARNDKRIKGELIKLYKKYNYTIPYIKGRFENLMAMVKSYEPTGNVQDDLIIAGYLHSNLIYEKTENSGEGNGGNSDDE</sequence>
<reference evidence="2 3" key="1">
    <citation type="submission" date="2014-01" db="EMBL/GenBank/DDBJ databases">
        <title>Plasmidome dynamics in the species complex Clostridium novyi sensu lato converts strains of independent lineages into distinctly different pathogens.</title>
        <authorList>
            <person name="Skarin H."/>
            <person name="Segerman B."/>
        </authorList>
    </citation>
    <scope>NUCLEOTIDE SEQUENCE [LARGE SCALE GENOMIC DNA]</scope>
    <source>
        <strain evidence="2 3">4552</strain>
    </source>
</reference>
<organism evidence="2 3">
    <name type="scientific">Clostridium novyi A str. 4552</name>
    <dbReference type="NCBI Taxonomy" id="1444289"/>
    <lineage>
        <taxon>Bacteria</taxon>
        <taxon>Bacillati</taxon>
        <taxon>Bacillota</taxon>
        <taxon>Clostridia</taxon>
        <taxon>Eubacteriales</taxon>
        <taxon>Clostridiaceae</taxon>
        <taxon>Clostridium</taxon>
    </lineage>
</organism>
<dbReference type="Proteomes" id="UP000030012">
    <property type="component" value="Unassembled WGS sequence"/>
</dbReference>
<name>A0A0A0I1V3_CLONO</name>